<organism evidence="1 2">
    <name type="scientific">Thiocystis violascens (strain ATCC 17096 / DSM 198 / 6111)</name>
    <name type="common">Chromatium violascens</name>
    <dbReference type="NCBI Taxonomy" id="765911"/>
    <lineage>
        <taxon>Bacteria</taxon>
        <taxon>Pseudomonadati</taxon>
        <taxon>Pseudomonadota</taxon>
        <taxon>Gammaproteobacteria</taxon>
        <taxon>Chromatiales</taxon>
        <taxon>Chromatiaceae</taxon>
        <taxon>Thiocystis</taxon>
    </lineage>
</organism>
<dbReference type="SUPFAM" id="SSF53474">
    <property type="entry name" value="alpha/beta-Hydrolases"/>
    <property type="match status" value="1"/>
</dbReference>
<dbReference type="InterPro" id="IPR029058">
    <property type="entry name" value="AB_hydrolase_fold"/>
</dbReference>
<dbReference type="Gene3D" id="3.40.50.1820">
    <property type="entry name" value="alpha/beta hydrolase"/>
    <property type="match status" value="1"/>
</dbReference>
<evidence type="ECO:0000313" key="2">
    <source>
        <dbReference type="Proteomes" id="UP000006062"/>
    </source>
</evidence>
<keyword evidence="2" id="KW-1185">Reference proteome</keyword>
<evidence type="ECO:0008006" key="3">
    <source>
        <dbReference type="Google" id="ProtNLM"/>
    </source>
</evidence>
<dbReference type="EMBL" id="CP003154">
    <property type="protein sequence ID" value="AFL75036.1"/>
    <property type="molecule type" value="Genomic_DNA"/>
</dbReference>
<dbReference type="KEGG" id="tvi:Thivi_3159"/>
<dbReference type="STRING" id="765911.Thivi_3159"/>
<name>I3YDG8_THIV6</name>
<dbReference type="Proteomes" id="UP000006062">
    <property type="component" value="Chromosome"/>
</dbReference>
<gene>
    <name evidence="1" type="ordered locus">Thivi_3159</name>
</gene>
<protein>
    <recommendedName>
        <fullName evidence="3">Alpha/beta hydrolase</fullName>
    </recommendedName>
</protein>
<dbReference type="eggNOG" id="COG1073">
    <property type="taxonomic scope" value="Bacteria"/>
</dbReference>
<accession>I3YDG8</accession>
<reference evidence="1 2" key="1">
    <citation type="submission" date="2012-06" db="EMBL/GenBank/DDBJ databases">
        <title>Complete sequence of Thiocystis violascens DSM 198.</title>
        <authorList>
            <consortium name="US DOE Joint Genome Institute"/>
            <person name="Lucas S."/>
            <person name="Han J."/>
            <person name="Lapidus A."/>
            <person name="Cheng J.-F."/>
            <person name="Goodwin L."/>
            <person name="Pitluck S."/>
            <person name="Peters L."/>
            <person name="Ovchinnikova G."/>
            <person name="Teshima H."/>
            <person name="Detter J.C."/>
            <person name="Han C."/>
            <person name="Tapia R."/>
            <person name="Land M."/>
            <person name="Hauser L."/>
            <person name="Kyrpides N."/>
            <person name="Ivanova N."/>
            <person name="Pagani I."/>
            <person name="Vogl K."/>
            <person name="Liu Z."/>
            <person name="Frigaard N.-U."/>
            <person name="Bryant D."/>
            <person name="Woyke T."/>
        </authorList>
    </citation>
    <scope>NUCLEOTIDE SEQUENCE [LARGE SCALE GENOMIC DNA]</scope>
    <source>
        <strain evidence="2">ATCC 17096 / DSM 198 / 6111</strain>
    </source>
</reference>
<sequence>MQPPPSFMNQSNRTCSRQAKFTAIFMACLFVSGCTGQFVRQVGVGGLPSGRPAGIAVADGVVLSRTACALRYRVYRPAGVAPGDLAVVGHGFLRAKERMTGLATALAKSGVTTATLDFCNDRLWDGGHARNALDMMTVADALGARRVVYTGFSAGALSALIAARNDRRAVGVVALDLVDARALGVRMASGLKPPLIGLVGDASRCNASQNGLAVYAASPNAVVQRMIGADHCDFESPTDWVCRLTCARGEASPGSPRQDILRAATAAVQSLLRDATGSEACGEE</sequence>
<dbReference type="HOGENOM" id="CLU_1092546_0_0_6"/>
<dbReference type="AlphaFoldDB" id="I3YDG8"/>
<proteinExistence type="predicted"/>
<evidence type="ECO:0000313" key="1">
    <source>
        <dbReference type="EMBL" id="AFL75036.1"/>
    </source>
</evidence>